<evidence type="ECO:0000313" key="1">
    <source>
        <dbReference type="EMBL" id="SIS71657.1"/>
    </source>
</evidence>
<proteinExistence type="predicted"/>
<gene>
    <name evidence="1" type="ORF">SAMN05421761_103233</name>
</gene>
<sequence>MRISETKYIQNSIPQELNEVIIKALDFYPDMKDVKIEFVLSKNIRKSVMQAQPKFITMLGPSKNRSYIIKISRFFKLKGKVKPIQELPDDVLVGWIGHELGHIMDYLNRSNWSLLLFGVGYLTSKSFIMAAERVADTYAVDHGLGDYILATKNFILHEAGMTEKYIQKINKLYLPPEEIIYMMENRPIQD</sequence>
<reference evidence="2" key="1">
    <citation type="submission" date="2017-01" db="EMBL/GenBank/DDBJ databases">
        <authorList>
            <person name="Varghese N."/>
            <person name="Submissions S."/>
        </authorList>
    </citation>
    <scope>NUCLEOTIDE SEQUENCE [LARGE SCALE GENOMIC DNA]</scope>
    <source>
        <strain evidence="2">DSM 46698</strain>
    </source>
</reference>
<name>A0A1N7LCY5_9BACT</name>
<evidence type="ECO:0000313" key="2">
    <source>
        <dbReference type="Proteomes" id="UP000186026"/>
    </source>
</evidence>
<protein>
    <recommendedName>
        <fullName evidence="3">Peptidase family M48</fullName>
    </recommendedName>
</protein>
<dbReference type="RefSeq" id="WP_076499184.1">
    <property type="nucleotide sequence ID" value="NZ_FTOP01000003.1"/>
</dbReference>
<evidence type="ECO:0008006" key="3">
    <source>
        <dbReference type="Google" id="ProtNLM"/>
    </source>
</evidence>
<dbReference type="OrthoDB" id="1098088at2"/>
<dbReference type="EMBL" id="FTOP01000003">
    <property type="protein sequence ID" value="SIS71657.1"/>
    <property type="molecule type" value="Genomic_DNA"/>
</dbReference>
<organism evidence="1 2">
    <name type="scientific">Belliella pelovolcani</name>
    <dbReference type="NCBI Taxonomy" id="529505"/>
    <lineage>
        <taxon>Bacteria</taxon>
        <taxon>Pseudomonadati</taxon>
        <taxon>Bacteroidota</taxon>
        <taxon>Cytophagia</taxon>
        <taxon>Cytophagales</taxon>
        <taxon>Cyclobacteriaceae</taxon>
        <taxon>Belliella</taxon>
    </lineage>
</organism>
<dbReference type="AlphaFoldDB" id="A0A1N7LCY5"/>
<dbReference type="Proteomes" id="UP000186026">
    <property type="component" value="Unassembled WGS sequence"/>
</dbReference>
<accession>A0A1N7LCY5</accession>
<dbReference type="STRING" id="529505.SAMN05421761_103233"/>
<keyword evidence="2" id="KW-1185">Reference proteome</keyword>